<protein>
    <submittedName>
        <fullName evidence="2">Uncharacterized protein</fullName>
    </submittedName>
</protein>
<organism evidence="2 3">
    <name type="scientific">Rhodotorula toruloides</name>
    <name type="common">Yeast</name>
    <name type="synonym">Rhodosporidium toruloides</name>
    <dbReference type="NCBI Taxonomy" id="5286"/>
    <lineage>
        <taxon>Eukaryota</taxon>
        <taxon>Fungi</taxon>
        <taxon>Dikarya</taxon>
        <taxon>Basidiomycota</taxon>
        <taxon>Pucciniomycotina</taxon>
        <taxon>Microbotryomycetes</taxon>
        <taxon>Sporidiobolales</taxon>
        <taxon>Sporidiobolaceae</taxon>
        <taxon>Rhodotorula</taxon>
    </lineage>
</organism>
<comment type="caution">
    <text evidence="2">The sequence shown here is derived from an EMBL/GenBank/DDBJ whole genome shotgun (WGS) entry which is preliminary data.</text>
</comment>
<accession>A0A2T0AIB9</accession>
<dbReference type="Proteomes" id="UP000239560">
    <property type="component" value="Unassembled WGS sequence"/>
</dbReference>
<dbReference type="AlphaFoldDB" id="A0A2T0AIB9"/>
<dbReference type="EMBL" id="LCTV02000001">
    <property type="protein sequence ID" value="PRQ77761.1"/>
    <property type="molecule type" value="Genomic_DNA"/>
</dbReference>
<proteinExistence type="predicted"/>
<name>A0A2T0AIB9_RHOTO</name>
<reference evidence="2 3" key="1">
    <citation type="journal article" date="2018" name="Elife">
        <title>Functional genomics of lipid metabolism in the oleaginous yeast Rhodosporidium toruloides.</title>
        <authorList>
            <person name="Coradetti S.T."/>
            <person name="Pinel D."/>
            <person name="Geiselman G."/>
            <person name="Ito M."/>
            <person name="Mondo S."/>
            <person name="Reilly M.C."/>
            <person name="Cheng Y.F."/>
            <person name="Bauer S."/>
            <person name="Grigoriev I."/>
            <person name="Gladden J.M."/>
            <person name="Simmons B.A."/>
            <person name="Brem R."/>
            <person name="Arkin A.P."/>
            <person name="Skerker J.M."/>
        </authorList>
    </citation>
    <scope>NUCLEOTIDE SEQUENCE [LARGE SCALE GENOMIC DNA]</scope>
    <source>
        <strain evidence="2 3">NBRC 0880</strain>
    </source>
</reference>
<feature type="compositionally biased region" description="Basic residues" evidence="1">
    <location>
        <begin position="54"/>
        <end position="64"/>
    </location>
</feature>
<feature type="compositionally biased region" description="Gly residues" evidence="1">
    <location>
        <begin position="215"/>
        <end position="239"/>
    </location>
</feature>
<feature type="region of interest" description="Disordered" evidence="1">
    <location>
        <begin position="179"/>
        <end position="252"/>
    </location>
</feature>
<evidence type="ECO:0000256" key="1">
    <source>
        <dbReference type="SAM" id="MobiDB-lite"/>
    </source>
</evidence>
<gene>
    <name evidence="2" type="ORF">AAT19DRAFT_8829</name>
</gene>
<feature type="region of interest" description="Disordered" evidence="1">
    <location>
        <begin position="52"/>
        <end position="73"/>
    </location>
</feature>
<sequence length="252" mass="27101">MTMSVHCRKRELYEARRRCLWDKSSRTGREARPARPAIQARGLLFVISRQDHHCSHRAPQKRGTAHPDPLPSRSIRVLTLNRPCVPATSRRPRSAAQQTRRLSCKRGESRVGGEEGGDVGVAHGGVEECFGGGGGAGLRGRSLKVTARFSAPVRGSRTHRVGDSARDETLNLRSVLAGEGRNGRRHARSIGEALDRRNPISESAARLAKERRRGGSGGRGVDSCEGGGCFGGDGGGIEGLGYKSRGTSRHDA</sequence>
<evidence type="ECO:0000313" key="3">
    <source>
        <dbReference type="Proteomes" id="UP000239560"/>
    </source>
</evidence>
<evidence type="ECO:0000313" key="2">
    <source>
        <dbReference type="EMBL" id="PRQ77761.1"/>
    </source>
</evidence>